<dbReference type="PRINTS" id="PR01698">
    <property type="entry name" value="CYTOFMRPINTP"/>
</dbReference>
<accession>A0A1W0A7M1</accession>
<dbReference type="PANTHER" id="PTHR12195">
    <property type="entry name" value="CYTOPLASMIC FMR1-INTERACTING PROTEIN-RELATED"/>
    <property type="match status" value="1"/>
</dbReference>
<dbReference type="GO" id="GO:0030833">
    <property type="term" value="P:regulation of actin filament polymerization"/>
    <property type="evidence" value="ECO:0007669"/>
    <property type="project" value="InterPro"/>
</dbReference>
<dbReference type="Proteomes" id="UP000243217">
    <property type="component" value="Unassembled WGS sequence"/>
</dbReference>
<protein>
    <submittedName>
        <fullName evidence="1">p53 inducible protein</fullName>
    </submittedName>
</protein>
<sequence>MAEELKICLPKADFDANFIAKCALNSTFEDEMNLVTQLQLVCQKGTKIFLELYTFRSCARALPNVIDSKAQEAIFEVLRPHMRKLKVLNEFALNTTVLISSNIQKLTIQDNCTKVIPDILLSSFIDVIDVLVKLNQLNDIKSGLRNDFSVAFQHVQDSLQDAAIVSNDIQSLQEFLGSSTHPKGFVFNLLRYNIHNVKHFEQVLCLMLKHILSHLDHQLYVGSEDKHKLLRVIPYLLLILDKDGNGKANTFKGNKKKLNNIVKVLRRYPVVPTYADMTLNPSSILADSSFSSLISPADTLPSNFDLAALHNQIHTDYDKYLLRLASQDTQKPELLYNVVLDGIILLSEWKSSLLQYIAWKYQHSVSNDRLARLGANLSAPSVEYERVTKYNYSVQEWTALIDVIRCIKSLVATLQQTFSQAHIFKSLQQAIYQKVQIYCQHSLLPVLHHADKKKHAALKSLIELRNLAADWVKFDPNDYKLGRSDRTLSEINNRSVGPTHSQLQKLRTHTQALFDKRGTMKASWGILSGNIDSDITVLKSFYYESFFYAKILHVDSILDDISDCSDLWFREFYLELTKCIQFPIEISMPWMLMEHVLTKPSIGYDSLLFLLDIYNDAADRSLRTLEQQFLYDEVEAEANLCFEQLVFLLSDRVYMHFKNIGASSLLENSFNTVSLLKKFEYVLRQNHISVLGRYIDLNQLITDHVLASITKDLETSIHRLETGNLTLLVELDWQLRVLEATHNALTKYLNLPSFQELQKEVYENRLVSIIEAELINNMLPQYELSWNLMEFRCPEEPNDVKYDNQLFGSQFRSAFEQRLRPFRGVFGQQHLLSMLRLHSKCEICSIVSSLTKSLEDKVHDVLPLCINALISAIPPCKLPKFLYKTEGCFGYFEGKLKPVLDDEDLKSHIFQCFRMVGNTLALIYFMNEVIAGQTLFDSKVTSAFALKNIPLDMFSCALQSLEKKLTSSGFIERWNSSNYAGGYGHAWSALEFIICCHEQIGDGIGIAGTTVIHFLNQRHMSSLLSFTHHVLSVHASESSPSEASALATRAASFIATASRRKHLSLLWYDILEY</sequence>
<proteinExistence type="predicted"/>
<evidence type="ECO:0000313" key="1">
    <source>
        <dbReference type="EMBL" id="OQS06286.1"/>
    </source>
</evidence>
<dbReference type="OrthoDB" id="10265867at2759"/>
<keyword evidence="2" id="KW-1185">Reference proteome</keyword>
<dbReference type="Pfam" id="PF05994">
    <property type="entry name" value="FragX_IP"/>
    <property type="match status" value="2"/>
</dbReference>
<dbReference type="AlphaFoldDB" id="A0A1W0A7M1"/>
<dbReference type="GO" id="GO:0031267">
    <property type="term" value="F:small GTPase binding"/>
    <property type="evidence" value="ECO:0007669"/>
    <property type="project" value="InterPro"/>
</dbReference>
<reference evidence="1 2" key="1">
    <citation type="journal article" date="2014" name="Genome Biol. Evol.">
        <title>The secreted proteins of Achlya hypogyna and Thraustotheca clavata identify the ancestral oomycete secretome and reveal gene acquisitions by horizontal gene transfer.</title>
        <authorList>
            <person name="Misner I."/>
            <person name="Blouin N."/>
            <person name="Leonard G."/>
            <person name="Richards T.A."/>
            <person name="Lane C.E."/>
        </authorList>
    </citation>
    <scope>NUCLEOTIDE SEQUENCE [LARGE SCALE GENOMIC DNA]</scope>
    <source>
        <strain evidence="1 2">ATCC 34112</strain>
    </source>
</reference>
<organism evidence="1 2">
    <name type="scientific">Thraustotheca clavata</name>
    <dbReference type="NCBI Taxonomy" id="74557"/>
    <lineage>
        <taxon>Eukaryota</taxon>
        <taxon>Sar</taxon>
        <taxon>Stramenopiles</taxon>
        <taxon>Oomycota</taxon>
        <taxon>Saprolegniomycetes</taxon>
        <taxon>Saprolegniales</taxon>
        <taxon>Achlyaceae</taxon>
        <taxon>Thraustotheca</taxon>
    </lineage>
</organism>
<comment type="caution">
    <text evidence="1">The sequence shown here is derived from an EMBL/GenBank/DDBJ whole genome shotgun (WGS) entry which is preliminary data.</text>
</comment>
<dbReference type="PIRSF" id="PIRSF008153">
    <property type="entry name" value="FMR1_interacting"/>
    <property type="match status" value="1"/>
</dbReference>
<dbReference type="EMBL" id="JNBS01000360">
    <property type="protein sequence ID" value="OQS06286.1"/>
    <property type="molecule type" value="Genomic_DNA"/>
</dbReference>
<dbReference type="STRING" id="74557.A0A1W0A7M1"/>
<name>A0A1W0A7M1_9STRA</name>
<dbReference type="InterPro" id="IPR008081">
    <property type="entry name" value="Cytoplasmic_FMR1-int"/>
</dbReference>
<gene>
    <name evidence="1" type="ORF">THRCLA_01666</name>
</gene>
<evidence type="ECO:0000313" key="2">
    <source>
        <dbReference type="Proteomes" id="UP000243217"/>
    </source>
</evidence>